<dbReference type="KEGG" id="sbae:DSM104329_02452"/>
<sequence length="108" mass="11744">MTLDSDDIDAIAQQVAARLTGRGLGLVTVEQLARELQVERSWVYARWRELGGFKLGDGRNAPIRFDLAAVRERLQRAHPAGPASVPAAASRRPRTPPGDVQMLSARGS</sequence>
<feature type="compositionally biased region" description="Low complexity" evidence="1">
    <location>
        <begin position="77"/>
        <end position="90"/>
    </location>
</feature>
<evidence type="ECO:0000313" key="3">
    <source>
        <dbReference type="Proteomes" id="UP001162834"/>
    </source>
</evidence>
<dbReference type="AlphaFoldDB" id="A0A9E6XXJ4"/>
<keyword evidence="3" id="KW-1185">Reference proteome</keyword>
<organism evidence="2 3">
    <name type="scientific">Capillimicrobium parvum</name>
    <dbReference type="NCBI Taxonomy" id="2884022"/>
    <lineage>
        <taxon>Bacteria</taxon>
        <taxon>Bacillati</taxon>
        <taxon>Actinomycetota</taxon>
        <taxon>Thermoleophilia</taxon>
        <taxon>Solirubrobacterales</taxon>
        <taxon>Capillimicrobiaceae</taxon>
        <taxon>Capillimicrobium</taxon>
    </lineage>
</organism>
<gene>
    <name evidence="2" type="ORF">DSM104329_02452</name>
</gene>
<accession>A0A9E6XXJ4</accession>
<protein>
    <recommendedName>
        <fullName evidence="4">Helix-turn-helix domain-containing protein</fullName>
    </recommendedName>
</protein>
<dbReference type="EMBL" id="CP087164">
    <property type="protein sequence ID" value="UGS36055.1"/>
    <property type="molecule type" value="Genomic_DNA"/>
</dbReference>
<name>A0A9E6XXJ4_9ACTN</name>
<dbReference type="Proteomes" id="UP001162834">
    <property type="component" value="Chromosome"/>
</dbReference>
<dbReference type="RefSeq" id="WP_259315735.1">
    <property type="nucleotide sequence ID" value="NZ_CP087164.1"/>
</dbReference>
<evidence type="ECO:0008006" key="4">
    <source>
        <dbReference type="Google" id="ProtNLM"/>
    </source>
</evidence>
<reference evidence="2" key="1">
    <citation type="journal article" date="2022" name="Int. J. Syst. Evol. Microbiol.">
        <title>Pseudomonas aegrilactucae sp. nov. and Pseudomonas morbosilactucae sp. nov., pathogens causing bacterial rot of lettuce in Japan.</title>
        <authorList>
            <person name="Sawada H."/>
            <person name="Fujikawa T."/>
            <person name="Satou M."/>
        </authorList>
    </citation>
    <scope>NUCLEOTIDE SEQUENCE</scope>
    <source>
        <strain evidence="2">0166_1</strain>
    </source>
</reference>
<feature type="region of interest" description="Disordered" evidence="1">
    <location>
        <begin position="76"/>
        <end position="108"/>
    </location>
</feature>
<evidence type="ECO:0000313" key="2">
    <source>
        <dbReference type="EMBL" id="UGS36055.1"/>
    </source>
</evidence>
<proteinExistence type="predicted"/>
<evidence type="ECO:0000256" key="1">
    <source>
        <dbReference type="SAM" id="MobiDB-lite"/>
    </source>
</evidence>